<dbReference type="InterPro" id="IPR032816">
    <property type="entry name" value="VTT_dom"/>
</dbReference>
<comment type="caution">
    <text evidence="9">The sequence shown here is derived from an EMBL/GenBank/DDBJ whole genome shotgun (WGS) entry which is preliminary data.</text>
</comment>
<evidence type="ECO:0000313" key="9">
    <source>
        <dbReference type="EMBL" id="OGG37435.1"/>
    </source>
</evidence>
<organism evidence="9 10">
    <name type="scientific">Candidatus Jorgensenbacteria bacterium GWA1_54_12</name>
    <dbReference type="NCBI Taxonomy" id="1798468"/>
    <lineage>
        <taxon>Bacteria</taxon>
        <taxon>Candidatus Joergenseniibacteriota</taxon>
    </lineage>
</organism>
<comment type="similarity">
    <text evidence="2 7">Belongs to the DedA family.</text>
</comment>
<evidence type="ECO:0000256" key="2">
    <source>
        <dbReference type="ARBA" id="ARBA00010792"/>
    </source>
</evidence>
<evidence type="ECO:0000259" key="8">
    <source>
        <dbReference type="Pfam" id="PF09335"/>
    </source>
</evidence>
<dbReference type="EMBL" id="MFKH01000012">
    <property type="protein sequence ID" value="OGG37435.1"/>
    <property type="molecule type" value="Genomic_DNA"/>
</dbReference>
<evidence type="ECO:0000256" key="1">
    <source>
        <dbReference type="ARBA" id="ARBA00004651"/>
    </source>
</evidence>
<dbReference type="GO" id="GO:0005886">
    <property type="term" value="C:plasma membrane"/>
    <property type="evidence" value="ECO:0007669"/>
    <property type="project" value="UniProtKB-SubCell"/>
</dbReference>
<evidence type="ECO:0000256" key="7">
    <source>
        <dbReference type="RuleBase" id="RU367016"/>
    </source>
</evidence>
<dbReference type="PANTHER" id="PTHR30353">
    <property type="entry name" value="INNER MEMBRANE PROTEIN DEDA-RELATED"/>
    <property type="match status" value="1"/>
</dbReference>
<evidence type="ECO:0000256" key="6">
    <source>
        <dbReference type="ARBA" id="ARBA00023136"/>
    </source>
</evidence>
<dbReference type="STRING" id="1798468.A2110_01325"/>
<dbReference type="AlphaFoldDB" id="A0A1F6BKI4"/>
<protein>
    <recommendedName>
        <fullName evidence="8">VTT domain-containing protein</fullName>
    </recommendedName>
</protein>
<proteinExistence type="inferred from homology"/>
<dbReference type="Proteomes" id="UP000176273">
    <property type="component" value="Unassembled WGS sequence"/>
</dbReference>
<dbReference type="Pfam" id="PF09335">
    <property type="entry name" value="VTT_dom"/>
    <property type="match status" value="1"/>
</dbReference>
<evidence type="ECO:0000256" key="3">
    <source>
        <dbReference type="ARBA" id="ARBA00022475"/>
    </source>
</evidence>
<evidence type="ECO:0000313" key="10">
    <source>
        <dbReference type="Proteomes" id="UP000176273"/>
    </source>
</evidence>
<gene>
    <name evidence="9" type="ORF">A2110_01325</name>
</gene>
<feature type="transmembrane region" description="Helical" evidence="7">
    <location>
        <begin position="63"/>
        <end position="84"/>
    </location>
</feature>
<name>A0A1F6BKI4_9BACT</name>
<feature type="transmembrane region" description="Helical" evidence="7">
    <location>
        <begin position="90"/>
        <end position="107"/>
    </location>
</feature>
<comment type="subcellular location">
    <subcellularLocation>
        <location evidence="1 7">Cell membrane</location>
        <topology evidence="1 7">Multi-pass membrane protein</topology>
    </subcellularLocation>
</comment>
<reference evidence="9 10" key="1">
    <citation type="journal article" date="2016" name="Nat. Commun.">
        <title>Thousands of microbial genomes shed light on interconnected biogeochemical processes in an aquifer system.</title>
        <authorList>
            <person name="Anantharaman K."/>
            <person name="Brown C.T."/>
            <person name="Hug L.A."/>
            <person name="Sharon I."/>
            <person name="Castelle C.J."/>
            <person name="Probst A.J."/>
            <person name="Thomas B.C."/>
            <person name="Singh A."/>
            <person name="Wilkins M.J."/>
            <person name="Karaoz U."/>
            <person name="Brodie E.L."/>
            <person name="Williams K.H."/>
            <person name="Hubbard S.S."/>
            <person name="Banfield J.F."/>
        </authorList>
    </citation>
    <scope>NUCLEOTIDE SEQUENCE [LARGE SCALE GENOMIC DNA]</scope>
</reference>
<comment type="caution">
    <text evidence="7">Lacks conserved residue(s) required for the propagation of feature annotation.</text>
</comment>
<keyword evidence="6 7" id="KW-0472">Membrane</keyword>
<feature type="domain" description="VTT" evidence="8">
    <location>
        <begin position="7"/>
        <end position="77"/>
    </location>
</feature>
<keyword evidence="5 7" id="KW-1133">Transmembrane helix</keyword>
<dbReference type="InterPro" id="IPR032818">
    <property type="entry name" value="DedA-like"/>
</dbReference>
<sequence length="122" mass="13920">MIFKKEDSFFFHKKHIERTRVFYAKYGAKTIIISRFVPIVRTFAPILAGVGNMEYKTFITYNIFGGAFWVIGISGLGFFLGNAIPGIEKYLHFIIALIIIVSFLPILREFAAARKNHSAKII</sequence>
<keyword evidence="4 7" id="KW-0812">Transmembrane</keyword>
<evidence type="ECO:0000256" key="4">
    <source>
        <dbReference type="ARBA" id="ARBA00022692"/>
    </source>
</evidence>
<evidence type="ECO:0000256" key="5">
    <source>
        <dbReference type="ARBA" id="ARBA00022989"/>
    </source>
</evidence>
<keyword evidence="3 7" id="KW-1003">Cell membrane</keyword>
<dbReference type="PANTHER" id="PTHR30353:SF0">
    <property type="entry name" value="TRANSMEMBRANE PROTEIN"/>
    <property type="match status" value="1"/>
</dbReference>
<accession>A0A1F6BKI4</accession>